<feature type="transmembrane region" description="Helical" evidence="1">
    <location>
        <begin position="83"/>
        <end position="104"/>
    </location>
</feature>
<dbReference type="OrthoDB" id="4476at65551"/>
<dbReference type="EMBL" id="BJXL01000066">
    <property type="protein sequence ID" value="GEM83917.1"/>
    <property type="molecule type" value="Genomic_DNA"/>
</dbReference>
<evidence type="ECO:0000256" key="1">
    <source>
        <dbReference type="SAM" id="Phobius"/>
    </source>
</evidence>
<reference evidence="2 3" key="1">
    <citation type="submission" date="2019-07" db="EMBL/GenBank/DDBJ databases">
        <title>Whole genome shotgun sequence of Meiothermus hypogaeus NBRC 106114.</title>
        <authorList>
            <person name="Hosoyama A."/>
            <person name="Uohara A."/>
            <person name="Ohji S."/>
            <person name="Ichikawa N."/>
        </authorList>
    </citation>
    <scope>NUCLEOTIDE SEQUENCE [LARGE SCALE GENOMIC DNA]</scope>
    <source>
        <strain evidence="2 3">NBRC 106114</strain>
    </source>
</reference>
<keyword evidence="1" id="KW-1133">Transmembrane helix</keyword>
<protein>
    <submittedName>
        <fullName evidence="2">Uncharacterized protein</fullName>
    </submittedName>
</protein>
<dbReference type="AlphaFoldDB" id="A0A511R3M9"/>
<evidence type="ECO:0000313" key="2">
    <source>
        <dbReference type="EMBL" id="GEM83917.1"/>
    </source>
</evidence>
<name>A0A511R3M9_9DEIN</name>
<evidence type="ECO:0000313" key="3">
    <source>
        <dbReference type="Proteomes" id="UP000321197"/>
    </source>
</evidence>
<comment type="caution">
    <text evidence="2">The sequence shown here is derived from an EMBL/GenBank/DDBJ whole genome shotgun (WGS) entry which is preliminary data.</text>
</comment>
<organism evidence="2 3">
    <name type="scientific">Meiothermus hypogaeus NBRC 106114</name>
    <dbReference type="NCBI Taxonomy" id="1227553"/>
    <lineage>
        <taxon>Bacteria</taxon>
        <taxon>Thermotogati</taxon>
        <taxon>Deinococcota</taxon>
        <taxon>Deinococci</taxon>
        <taxon>Thermales</taxon>
        <taxon>Thermaceae</taxon>
        <taxon>Meiothermus</taxon>
    </lineage>
</organism>
<proteinExistence type="predicted"/>
<gene>
    <name evidence="2" type="ORF">MHY01S_20830</name>
</gene>
<accession>A0A511R3M9</accession>
<sequence length="152" mass="16119">MAFTRVPVSKNQQLGPGLYEAVLAISGDISRVTRTDLQRVLSAKFGQAVEVVDWGRSGGNYVLQFRVRQTQAQVQSDDLYQPAAFFVPIIITVAAIAGAIYLAYRLTIEIKSAFALVSQPARDTAVGGVGVGMAGLGVGAALFGLYLLAKRG</sequence>
<keyword evidence="1" id="KW-0472">Membrane</keyword>
<keyword evidence="1" id="KW-0812">Transmembrane</keyword>
<dbReference type="Proteomes" id="UP000321197">
    <property type="component" value="Unassembled WGS sequence"/>
</dbReference>
<feature type="transmembrane region" description="Helical" evidence="1">
    <location>
        <begin position="124"/>
        <end position="149"/>
    </location>
</feature>